<dbReference type="PANTHER" id="PTHR11839">
    <property type="entry name" value="UDP/ADP-SUGAR PYROPHOSPHATASE"/>
    <property type="match status" value="1"/>
</dbReference>
<dbReference type="EMBL" id="DTPE01000183">
    <property type="protein sequence ID" value="HGE75373.1"/>
    <property type="molecule type" value="Genomic_DNA"/>
</dbReference>
<feature type="domain" description="Nudix hydrolase" evidence="4">
    <location>
        <begin position="39"/>
        <end position="168"/>
    </location>
</feature>
<dbReference type="FunFam" id="3.90.79.10:FF:000024">
    <property type="entry name" value="ADP-ribose pyrophosphatase"/>
    <property type="match status" value="1"/>
</dbReference>
<gene>
    <name evidence="5" type="ORF">ENX73_04535</name>
</gene>
<evidence type="ECO:0000256" key="2">
    <source>
        <dbReference type="ARBA" id="ARBA00022801"/>
    </source>
</evidence>
<name>A0A7V3RET7_9BACT</name>
<dbReference type="Pfam" id="PF00293">
    <property type="entry name" value="NUDIX"/>
    <property type="match status" value="1"/>
</dbReference>
<sequence>MKLSEKKLSSIEKFEGKILHLYVDDVELPNGHKSFREVVRHPGASAILVLSNDKQIILERQYRYPIDKVLWEIPAGKLDKNEDPIDCARRELEEETGLVAKNLDELGYIYTTPGFSDEKIHLYFASVTEGGKKHPDEDEFVEVKTFPVEEVEHMIVENEIVDSKTIAAFFRAQKRGLI</sequence>
<evidence type="ECO:0000256" key="1">
    <source>
        <dbReference type="ARBA" id="ARBA00001946"/>
    </source>
</evidence>
<dbReference type="GO" id="GO:0019693">
    <property type="term" value="P:ribose phosphate metabolic process"/>
    <property type="evidence" value="ECO:0007669"/>
    <property type="project" value="TreeGrafter"/>
</dbReference>
<dbReference type="InterPro" id="IPR020084">
    <property type="entry name" value="NUDIX_hydrolase_CS"/>
</dbReference>
<proteinExistence type="inferred from homology"/>
<dbReference type="GO" id="GO:0016462">
    <property type="term" value="F:pyrophosphatase activity"/>
    <property type="evidence" value="ECO:0007669"/>
    <property type="project" value="UniProtKB-ARBA"/>
</dbReference>
<dbReference type="GO" id="GO:0005829">
    <property type="term" value="C:cytosol"/>
    <property type="evidence" value="ECO:0007669"/>
    <property type="project" value="TreeGrafter"/>
</dbReference>
<evidence type="ECO:0000313" key="5">
    <source>
        <dbReference type="EMBL" id="HGE75373.1"/>
    </source>
</evidence>
<dbReference type="AlphaFoldDB" id="A0A7V3RET7"/>
<reference evidence="5" key="1">
    <citation type="journal article" date="2020" name="mSystems">
        <title>Genome- and Community-Level Interaction Insights into Carbon Utilization and Element Cycling Functions of Hydrothermarchaeota in Hydrothermal Sediment.</title>
        <authorList>
            <person name="Zhou Z."/>
            <person name="Liu Y."/>
            <person name="Xu W."/>
            <person name="Pan J."/>
            <person name="Luo Z.H."/>
            <person name="Li M."/>
        </authorList>
    </citation>
    <scope>NUCLEOTIDE SEQUENCE [LARGE SCALE GENOMIC DNA]</scope>
    <source>
        <strain evidence="5">SpSt-966</strain>
    </source>
</reference>
<comment type="cofactor">
    <cofactor evidence="1">
        <name>Mg(2+)</name>
        <dbReference type="ChEBI" id="CHEBI:18420"/>
    </cofactor>
</comment>
<organism evidence="5">
    <name type="scientific">Mesoaciditoga lauensis</name>
    <dbReference type="NCBI Taxonomy" id="1495039"/>
    <lineage>
        <taxon>Bacteria</taxon>
        <taxon>Thermotogati</taxon>
        <taxon>Thermotogota</taxon>
        <taxon>Thermotogae</taxon>
        <taxon>Mesoaciditogales</taxon>
        <taxon>Mesoaciditogaceae</taxon>
        <taxon>Mesoaciditoga</taxon>
    </lineage>
</organism>
<dbReference type="PANTHER" id="PTHR11839:SF18">
    <property type="entry name" value="NUDIX HYDROLASE DOMAIN-CONTAINING PROTEIN"/>
    <property type="match status" value="1"/>
</dbReference>
<accession>A0A7V3RET7</accession>
<dbReference type="InterPro" id="IPR015797">
    <property type="entry name" value="NUDIX_hydrolase-like_dom_sf"/>
</dbReference>
<dbReference type="PROSITE" id="PS51462">
    <property type="entry name" value="NUDIX"/>
    <property type="match status" value="1"/>
</dbReference>
<comment type="caution">
    <text evidence="5">The sequence shown here is derived from an EMBL/GenBank/DDBJ whole genome shotgun (WGS) entry which is preliminary data.</text>
</comment>
<dbReference type="Gene3D" id="3.90.79.10">
    <property type="entry name" value="Nucleoside Triphosphate Pyrophosphohydrolase"/>
    <property type="match status" value="1"/>
</dbReference>
<dbReference type="CDD" id="cd03424">
    <property type="entry name" value="NUDIX_ADPRase_Nudt5_UGPPase_Nudt14"/>
    <property type="match status" value="1"/>
</dbReference>
<dbReference type="InterPro" id="IPR000086">
    <property type="entry name" value="NUDIX_hydrolase_dom"/>
</dbReference>
<protein>
    <submittedName>
        <fullName evidence="5">NUDIX hydrolase</fullName>
    </submittedName>
</protein>
<dbReference type="PROSITE" id="PS00893">
    <property type="entry name" value="NUDIX_BOX"/>
    <property type="match status" value="1"/>
</dbReference>
<keyword evidence="2 3" id="KW-0378">Hydrolase</keyword>
<dbReference type="GO" id="GO:0006753">
    <property type="term" value="P:nucleoside phosphate metabolic process"/>
    <property type="evidence" value="ECO:0007669"/>
    <property type="project" value="TreeGrafter"/>
</dbReference>
<dbReference type="SUPFAM" id="SSF55811">
    <property type="entry name" value="Nudix"/>
    <property type="match status" value="1"/>
</dbReference>
<evidence type="ECO:0000256" key="3">
    <source>
        <dbReference type="RuleBase" id="RU003476"/>
    </source>
</evidence>
<dbReference type="PRINTS" id="PR00502">
    <property type="entry name" value="NUDIXFAMILY"/>
</dbReference>
<evidence type="ECO:0000259" key="4">
    <source>
        <dbReference type="PROSITE" id="PS51462"/>
    </source>
</evidence>
<dbReference type="InterPro" id="IPR020476">
    <property type="entry name" value="Nudix_hydrolase"/>
</dbReference>
<comment type="similarity">
    <text evidence="3">Belongs to the Nudix hydrolase family.</text>
</comment>